<comment type="caution">
    <text evidence="8">The sequence shown here is derived from an EMBL/GenBank/DDBJ whole genome shotgun (WGS) entry which is preliminary data.</text>
</comment>
<dbReference type="InterPro" id="IPR000276">
    <property type="entry name" value="GPCR_Rhodpsn"/>
</dbReference>
<feature type="transmembrane region" description="Helical" evidence="6">
    <location>
        <begin position="159"/>
        <end position="180"/>
    </location>
</feature>
<dbReference type="PRINTS" id="PR00237">
    <property type="entry name" value="GPCRRHODOPSN"/>
</dbReference>
<organism evidence="8 9">
    <name type="scientific">Paralvinella palmiformis</name>
    <dbReference type="NCBI Taxonomy" id="53620"/>
    <lineage>
        <taxon>Eukaryota</taxon>
        <taxon>Metazoa</taxon>
        <taxon>Spiralia</taxon>
        <taxon>Lophotrochozoa</taxon>
        <taxon>Annelida</taxon>
        <taxon>Polychaeta</taxon>
        <taxon>Sedentaria</taxon>
        <taxon>Canalipalpata</taxon>
        <taxon>Terebellida</taxon>
        <taxon>Terebelliformia</taxon>
        <taxon>Alvinellidae</taxon>
        <taxon>Paralvinella</taxon>
    </lineage>
</organism>
<proteinExistence type="predicted"/>
<evidence type="ECO:0000256" key="1">
    <source>
        <dbReference type="ARBA" id="ARBA00004651"/>
    </source>
</evidence>
<dbReference type="Gene3D" id="1.20.1070.10">
    <property type="entry name" value="Rhodopsin 7-helix transmembrane proteins"/>
    <property type="match status" value="2"/>
</dbReference>
<dbReference type="EMBL" id="JAODUP010000161">
    <property type="protein sequence ID" value="KAK2158981.1"/>
    <property type="molecule type" value="Genomic_DNA"/>
</dbReference>
<evidence type="ECO:0000256" key="3">
    <source>
        <dbReference type="ARBA" id="ARBA00022692"/>
    </source>
</evidence>
<name>A0AAD9N8J1_9ANNE</name>
<accession>A0AAD9N8J1</accession>
<dbReference type="Proteomes" id="UP001208570">
    <property type="component" value="Unassembled WGS sequence"/>
</dbReference>
<dbReference type="SUPFAM" id="SSF81321">
    <property type="entry name" value="Family A G protein-coupled receptor-like"/>
    <property type="match status" value="1"/>
</dbReference>
<evidence type="ECO:0000313" key="8">
    <source>
        <dbReference type="EMBL" id="KAK2158981.1"/>
    </source>
</evidence>
<evidence type="ECO:0000256" key="6">
    <source>
        <dbReference type="SAM" id="Phobius"/>
    </source>
</evidence>
<sequence>MADVNDTYSRLKEVQIHEMLMMCSRMNDDNLTSTSNQSPTSRYGISFGVIIVVSSVALIVNTSLLLAIAQVKKVNAYLRLVISLSISDILVGIQVFFSSLDVQPLDDSSTEVCTFVYFRGLKLTSHLISLFNLLGLGLDHYYAIVQPMTYRSHMPVSRTNIMIASFWIVSLLCGYSDFFIPTTVYNYCYRKIVPEETKSLCTADVQSYLMKLLNKTTTANSTSLDLSQYGILTPTQNVTSVSSDSNSSGYLYDDGFAYLYPDTYGDISFLLTKKGGFCYSVLCSRYDPEYVVFIIVAILLMIMSFIYIRVCIQIYSMRRMLRGRQSGRSSRSGPAFRRNKKGLITTLCIVGTFMVCWLPFCLFVSVTIIKMVVYPKSSEAYFGVSFNVNKYLYALLILNSICDPAIYALRMREVRAGYHRLIRKCYPGYKAEPLTSDRFSGSYYMASHHSDYQLSRMRPTTDN</sequence>
<evidence type="ECO:0000313" key="9">
    <source>
        <dbReference type="Proteomes" id="UP001208570"/>
    </source>
</evidence>
<comment type="subcellular location">
    <subcellularLocation>
        <location evidence="1">Cell membrane</location>
        <topology evidence="1">Multi-pass membrane protein</topology>
    </subcellularLocation>
</comment>
<keyword evidence="3 6" id="KW-0812">Transmembrane</keyword>
<keyword evidence="2" id="KW-1003">Cell membrane</keyword>
<keyword evidence="5 6" id="KW-0472">Membrane</keyword>
<feature type="transmembrane region" description="Helical" evidence="6">
    <location>
        <begin position="290"/>
        <end position="312"/>
    </location>
</feature>
<dbReference type="AlphaFoldDB" id="A0AAD9N8J1"/>
<feature type="transmembrane region" description="Helical" evidence="6">
    <location>
        <begin position="76"/>
        <end position="97"/>
    </location>
</feature>
<feature type="domain" description="G-protein coupled receptors family 1 profile" evidence="7">
    <location>
        <begin position="60"/>
        <end position="407"/>
    </location>
</feature>
<dbReference type="Pfam" id="PF00001">
    <property type="entry name" value="7tm_1"/>
    <property type="match status" value="2"/>
</dbReference>
<keyword evidence="4 6" id="KW-1133">Transmembrane helix</keyword>
<evidence type="ECO:0000256" key="4">
    <source>
        <dbReference type="ARBA" id="ARBA00022989"/>
    </source>
</evidence>
<evidence type="ECO:0000256" key="2">
    <source>
        <dbReference type="ARBA" id="ARBA00022475"/>
    </source>
</evidence>
<protein>
    <recommendedName>
        <fullName evidence="7">G-protein coupled receptors family 1 profile domain-containing protein</fullName>
    </recommendedName>
</protein>
<dbReference type="CDD" id="cd00637">
    <property type="entry name" value="7tm_classA_rhodopsin-like"/>
    <property type="match status" value="1"/>
</dbReference>
<dbReference type="PANTHER" id="PTHR22750">
    <property type="entry name" value="G-PROTEIN COUPLED RECEPTOR"/>
    <property type="match status" value="1"/>
</dbReference>
<reference evidence="8" key="1">
    <citation type="journal article" date="2023" name="Mol. Biol. Evol.">
        <title>Third-Generation Sequencing Reveals the Adaptive Role of the Epigenome in Three Deep-Sea Polychaetes.</title>
        <authorList>
            <person name="Perez M."/>
            <person name="Aroh O."/>
            <person name="Sun Y."/>
            <person name="Lan Y."/>
            <person name="Juniper S.K."/>
            <person name="Young C.R."/>
            <person name="Angers B."/>
            <person name="Qian P.Y."/>
        </authorList>
    </citation>
    <scope>NUCLEOTIDE SEQUENCE</scope>
    <source>
        <strain evidence="8">P08H-3</strain>
    </source>
</reference>
<dbReference type="GO" id="GO:0005886">
    <property type="term" value="C:plasma membrane"/>
    <property type="evidence" value="ECO:0007669"/>
    <property type="project" value="UniProtKB-SubCell"/>
</dbReference>
<keyword evidence="9" id="KW-1185">Reference proteome</keyword>
<evidence type="ECO:0000259" key="7">
    <source>
        <dbReference type="PROSITE" id="PS50262"/>
    </source>
</evidence>
<gene>
    <name evidence="8" type="ORF">LSH36_161g16046</name>
</gene>
<feature type="transmembrane region" description="Helical" evidence="6">
    <location>
        <begin position="391"/>
        <end position="409"/>
    </location>
</feature>
<feature type="transmembrane region" description="Helical" evidence="6">
    <location>
        <begin position="43"/>
        <end position="69"/>
    </location>
</feature>
<dbReference type="PROSITE" id="PS50262">
    <property type="entry name" value="G_PROTEIN_RECEP_F1_2"/>
    <property type="match status" value="1"/>
</dbReference>
<dbReference type="InterPro" id="IPR017452">
    <property type="entry name" value="GPCR_Rhodpsn_7TM"/>
</dbReference>
<dbReference type="GO" id="GO:0004930">
    <property type="term" value="F:G protein-coupled receptor activity"/>
    <property type="evidence" value="ECO:0007669"/>
    <property type="project" value="InterPro"/>
</dbReference>
<evidence type="ECO:0000256" key="5">
    <source>
        <dbReference type="ARBA" id="ARBA00023136"/>
    </source>
</evidence>
<feature type="transmembrane region" description="Helical" evidence="6">
    <location>
        <begin position="347"/>
        <end position="371"/>
    </location>
</feature>
<feature type="transmembrane region" description="Helical" evidence="6">
    <location>
        <begin position="117"/>
        <end position="138"/>
    </location>
</feature>